<keyword evidence="2" id="KW-0808">Transferase</keyword>
<comment type="caution">
    <text evidence="4">The sequence shown here is derived from an EMBL/GenBank/DDBJ whole genome shotgun (WGS) entry which is preliminary data.</text>
</comment>
<evidence type="ECO:0000259" key="3">
    <source>
        <dbReference type="Pfam" id="PF00685"/>
    </source>
</evidence>
<dbReference type="OrthoDB" id="205623at2759"/>
<dbReference type="PANTHER" id="PTHR11783">
    <property type="entry name" value="SULFOTRANSFERASE SULT"/>
    <property type="match status" value="1"/>
</dbReference>
<accession>A0A8S9XY09</accession>
<feature type="domain" description="Sulfotransferase" evidence="3">
    <location>
        <begin position="64"/>
        <end position="311"/>
    </location>
</feature>
<comment type="similarity">
    <text evidence="1">Belongs to the sulfotransferase 1 family.</text>
</comment>
<dbReference type="SUPFAM" id="SSF52540">
    <property type="entry name" value="P-loop containing nucleoside triphosphate hydrolases"/>
    <property type="match status" value="1"/>
</dbReference>
<name>A0A8S9XY09_APOLU</name>
<dbReference type="InterPro" id="IPR027417">
    <property type="entry name" value="P-loop_NTPase"/>
</dbReference>
<feature type="non-terminal residue" evidence="4">
    <location>
        <position position="1"/>
    </location>
</feature>
<dbReference type="Gene3D" id="3.40.50.300">
    <property type="entry name" value="P-loop containing nucleotide triphosphate hydrolases"/>
    <property type="match status" value="1"/>
</dbReference>
<organism evidence="4 5">
    <name type="scientific">Apolygus lucorum</name>
    <name type="common">Small green plant bug</name>
    <name type="synonym">Lygocoris lucorum</name>
    <dbReference type="NCBI Taxonomy" id="248454"/>
    <lineage>
        <taxon>Eukaryota</taxon>
        <taxon>Metazoa</taxon>
        <taxon>Ecdysozoa</taxon>
        <taxon>Arthropoda</taxon>
        <taxon>Hexapoda</taxon>
        <taxon>Insecta</taxon>
        <taxon>Pterygota</taxon>
        <taxon>Neoptera</taxon>
        <taxon>Paraneoptera</taxon>
        <taxon>Hemiptera</taxon>
        <taxon>Heteroptera</taxon>
        <taxon>Panheteroptera</taxon>
        <taxon>Cimicomorpha</taxon>
        <taxon>Miridae</taxon>
        <taxon>Mirini</taxon>
        <taxon>Apolygus</taxon>
    </lineage>
</organism>
<evidence type="ECO:0000256" key="2">
    <source>
        <dbReference type="ARBA" id="ARBA00022679"/>
    </source>
</evidence>
<protein>
    <recommendedName>
        <fullName evidence="3">Sulfotransferase domain-containing protein</fullName>
    </recommendedName>
</protein>
<dbReference type="EMBL" id="WIXP02000004">
    <property type="protein sequence ID" value="KAF6212495.1"/>
    <property type="molecule type" value="Genomic_DNA"/>
</dbReference>
<dbReference type="InterPro" id="IPR000863">
    <property type="entry name" value="Sulfotransferase_dom"/>
</dbReference>
<dbReference type="GO" id="GO:0008146">
    <property type="term" value="F:sulfotransferase activity"/>
    <property type="evidence" value="ECO:0007669"/>
    <property type="project" value="InterPro"/>
</dbReference>
<evidence type="ECO:0000313" key="5">
    <source>
        <dbReference type="Proteomes" id="UP000466442"/>
    </source>
</evidence>
<dbReference type="Proteomes" id="UP000466442">
    <property type="component" value="Unassembled WGS sequence"/>
</dbReference>
<dbReference type="Pfam" id="PF00685">
    <property type="entry name" value="Sulfotransfer_1"/>
    <property type="match status" value="1"/>
</dbReference>
<keyword evidence="5" id="KW-1185">Reference proteome</keyword>
<sequence length="322" mass="37840">LQTTKMAPEAEVVENDPIIDEMVKHTGSEGGMPTAQVKFNRDGWMLSKSYLPYAERIKKFVVRPDDVWILSFPKCGTTWSQEMLWLLRNNCDLEKANTTELYERAPFLELKAIVNPSLEEMPDTIEIAERLPSPRLIKSHLPPDLLPEQIWTVNPKLVYVYRNPKDAAISYCNHYKLWNEYTGSQELFFDAFLQDKVMYSPFWKHVLAFWNRRDLPNLKFITFESMKKDLKSVLHELADHLEVEVPAELEPKILEHLSFASMSKNPMLNFEAERREMGKLDMHFFRKGDSGEWKKALTPEQIETFDTWSRSFIENTDFPYYS</sequence>
<gene>
    <name evidence="4" type="ORF">GE061_013018</name>
</gene>
<proteinExistence type="inferred from homology"/>
<evidence type="ECO:0000256" key="1">
    <source>
        <dbReference type="ARBA" id="ARBA00005771"/>
    </source>
</evidence>
<evidence type="ECO:0000313" key="4">
    <source>
        <dbReference type="EMBL" id="KAF6212495.1"/>
    </source>
</evidence>
<reference evidence="4" key="1">
    <citation type="journal article" date="2021" name="Mol. Ecol. Resour.">
        <title>Apolygus lucorum genome provides insights into omnivorousness and mesophyll feeding.</title>
        <authorList>
            <person name="Liu Y."/>
            <person name="Liu H."/>
            <person name="Wang H."/>
            <person name="Huang T."/>
            <person name="Liu B."/>
            <person name="Yang B."/>
            <person name="Yin L."/>
            <person name="Li B."/>
            <person name="Zhang Y."/>
            <person name="Zhang S."/>
            <person name="Jiang F."/>
            <person name="Zhang X."/>
            <person name="Ren Y."/>
            <person name="Wang B."/>
            <person name="Wang S."/>
            <person name="Lu Y."/>
            <person name="Wu K."/>
            <person name="Fan W."/>
            <person name="Wang G."/>
        </authorList>
    </citation>
    <scope>NUCLEOTIDE SEQUENCE</scope>
    <source>
        <strain evidence="4">12Hb</strain>
    </source>
</reference>
<dbReference type="AlphaFoldDB" id="A0A8S9XY09"/>